<dbReference type="OrthoDB" id="1094492at2"/>
<evidence type="ECO:0000313" key="3">
    <source>
        <dbReference type="Proteomes" id="UP000192610"/>
    </source>
</evidence>
<dbReference type="Pfam" id="PF17293">
    <property type="entry name" value="Arm-DNA-bind_5"/>
    <property type="match status" value="1"/>
</dbReference>
<name>A0A1V9EY41_9BACT</name>
<proteinExistence type="predicted"/>
<dbReference type="InterPro" id="IPR035386">
    <property type="entry name" value="Arm-DNA-bind_5"/>
</dbReference>
<sequence>MKTGNQNLFILFQLFKGRGKNGKSAIYLRFTINQKRVELSTNLYVDPKAWDSEGQFVKGKNGRNPNH</sequence>
<comment type="caution">
    <text evidence="2">The sequence shown here is derived from an EMBL/GenBank/DDBJ whole genome shotgun (WGS) entry which is preliminary data.</text>
</comment>
<feature type="domain" description="Arm DNA-binding" evidence="1">
    <location>
        <begin position="16"/>
        <end position="62"/>
    </location>
</feature>
<dbReference type="STRING" id="354355.SAMN05660816_00259"/>
<dbReference type="AlphaFoldDB" id="A0A1V9EY41"/>
<protein>
    <recommendedName>
        <fullName evidence="1">Arm DNA-binding domain-containing protein</fullName>
    </recommendedName>
</protein>
<organism evidence="2 3">
    <name type="scientific">Niastella yeongjuensis</name>
    <dbReference type="NCBI Taxonomy" id="354355"/>
    <lineage>
        <taxon>Bacteria</taxon>
        <taxon>Pseudomonadati</taxon>
        <taxon>Bacteroidota</taxon>
        <taxon>Chitinophagia</taxon>
        <taxon>Chitinophagales</taxon>
        <taxon>Chitinophagaceae</taxon>
        <taxon>Niastella</taxon>
    </lineage>
</organism>
<evidence type="ECO:0000313" key="2">
    <source>
        <dbReference type="EMBL" id="OQP50885.1"/>
    </source>
</evidence>
<dbReference type="EMBL" id="LVXG01000012">
    <property type="protein sequence ID" value="OQP50885.1"/>
    <property type="molecule type" value="Genomic_DNA"/>
</dbReference>
<accession>A0A1V9EY41</accession>
<keyword evidence="3" id="KW-1185">Reference proteome</keyword>
<dbReference type="Proteomes" id="UP000192610">
    <property type="component" value="Unassembled WGS sequence"/>
</dbReference>
<gene>
    <name evidence="2" type="ORF">A4H97_03405</name>
</gene>
<dbReference type="RefSeq" id="WP_081199373.1">
    <property type="nucleotide sequence ID" value="NZ_FOCZ01000001.1"/>
</dbReference>
<evidence type="ECO:0000259" key="1">
    <source>
        <dbReference type="Pfam" id="PF17293"/>
    </source>
</evidence>
<reference evidence="3" key="1">
    <citation type="submission" date="2016-04" db="EMBL/GenBank/DDBJ databases">
        <authorList>
            <person name="Chen L."/>
            <person name="Zhuang W."/>
            <person name="Wang G."/>
        </authorList>
    </citation>
    <scope>NUCLEOTIDE SEQUENCE [LARGE SCALE GENOMIC DNA]</scope>
    <source>
        <strain evidence="3">17621</strain>
    </source>
</reference>